<dbReference type="Pfam" id="PF02826">
    <property type="entry name" value="2-Hacid_dh_C"/>
    <property type="match status" value="1"/>
</dbReference>
<dbReference type="PANTHER" id="PTHR42789">
    <property type="entry name" value="D-ISOMER SPECIFIC 2-HYDROXYACID DEHYDROGENASE FAMILY PROTEIN (AFU_ORTHOLOGUE AFUA_6G10090)"/>
    <property type="match status" value="1"/>
</dbReference>
<accession>A0ABV2HG44</accession>
<evidence type="ECO:0000259" key="4">
    <source>
        <dbReference type="Pfam" id="PF02826"/>
    </source>
</evidence>
<dbReference type="RefSeq" id="WP_354189201.1">
    <property type="nucleotide sequence ID" value="NZ_JBEPLI010000003.1"/>
</dbReference>
<dbReference type="Gene3D" id="3.40.50.720">
    <property type="entry name" value="NAD(P)-binding Rossmann-like Domain"/>
    <property type="match status" value="2"/>
</dbReference>
<comment type="caution">
    <text evidence="5">The sequence shown here is derived from an EMBL/GenBank/DDBJ whole genome shotgun (WGS) entry which is preliminary data.</text>
</comment>
<keyword evidence="3" id="KW-0520">NAD</keyword>
<gene>
    <name evidence="5" type="ORF">ABID23_000586</name>
</gene>
<protein>
    <submittedName>
        <fullName evidence="5">D-3-phosphoglycerate dehydrogenase</fullName>
        <ecNumber evidence="5">1.1.1.95</ecNumber>
    </submittedName>
</protein>
<reference evidence="5 6" key="1">
    <citation type="submission" date="2024-06" db="EMBL/GenBank/DDBJ databases">
        <title>Genomic Encyclopedia of Type Strains, Phase IV (KMG-IV): sequencing the most valuable type-strain genomes for metagenomic binning, comparative biology and taxonomic classification.</title>
        <authorList>
            <person name="Goeker M."/>
        </authorList>
    </citation>
    <scope>NUCLEOTIDE SEQUENCE [LARGE SCALE GENOMIC DNA]</scope>
    <source>
        <strain evidence="5 6">DSM 23649</strain>
    </source>
</reference>
<feature type="domain" description="D-isomer specific 2-hydroxyacid dehydrogenase NAD-binding" evidence="4">
    <location>
        <begin position="1"/>
        <end position="61"/>
    </location>
</feature>
<evidence type="ECO:0000256" key="3">
    <source>
        <dbReference type="ARBA" id="ARBA00023027"/>
    </source>
</evidence>
<keyword evidence="6" id="KW-1185">Reference proteome</keyword>
<dbReference type="InterPro" id="IPR006140">
    <property type="entry name" value="D-isomer_DH_NAD-bd"/>
</dbReference>
<dbReference type="InterPro" id="IPR036291">
    <property type="entry name" value="NAD(P)-bd_dom_sf"/>
</dbReference>
<name>A0ABV2HG44_9HYPH</name>
<sequence>MKPHALFFCTARSTSVEKETIEKILNLENSTYFALNVYDNEPVYENKLLQSDRALCTPHLGSMTGANSENYFEKGSRNIMSFMKSA</sequence>
<dbReference type="PANTHER" id="PTHR42789:SF1">
    <property type="entry name" value="D-ISOMER SPECIFIC 2-HYDROXYACID DEHYDROGENASE FAMILY PROTEIN (AFU_ORTHOLOGUE AFUA_6G10090)"/>
    <property type="match status" value="1"/>
</dbReference>
<dbReference type="GO" id="GO:0004617">
    <property type="term" value="F:phosphoglycerate dehydrogenase activity"/>
    <property type="evidence" value="ECO:0007669"/>
    <property type="project" value="UniProtKB-EC"/>
</dbReference>
<dbReference type="SUPFAM" id="SSF51735">
    <property type="entry name" value="NAD(P)-binding Rossmann-fold domains"/>
    <property type="match status" value="1"/>
</dbReference>
<proteinExistence type="inferred from homology"/>
<dbReference type="EMBL" id="JBEPLI010000003">
    <property type="protein sequence ID" value="MET3589504.1"/>
    <property type="molecule type" value="Genomic_DNA"/>
</dbReference>
<dbReference type="Proteomes" id="UP001549086">
    <property type="component" value="Unassembled WGS sequence"/>
</dbReference>
<evidence type="ECO:0000313" key="6">
    <source>
        <dbReference type="Proteomes" id="UP001549086"/>
    </source>
</evidence>
<evidence type="ECO:0000256" key="1">
    <source>
        <dbReference type="ARBA" id="ARBA00005854"/>
    </source>
</evidence>
<comment type="similarity">
    <text evidence="1">Belongs to the D-isomer specific 2-hydroxyacid dehydrogenase family.</text>
</comment>
<evidence type="ECO:0000313" key="5">
    <source>
        <dbReference type="EMBL" id="MET3589504.1"/>
    </source>
</evidence>
<keyword evidence="2 5" id="KW-0560">Oxidoreductase</keyword>
<organism evidence="5 6">
    <name type="scientific">Bartonella silvatica</name>
    <dbReference type="NCBI Taxonomy" id="357760"/>
    <lineage>
        <taxon>Bacteria</taxon>
        <taxon>Pseudomonadati</taxon>
        <taxon>Pseudomonadota</taxon>
        <taxon>Alphaproteobacteria</taxon>
        <taxon>Hyphomicrobiales</taxon>
        <taxon>Bartonellaceae</taxon>
        <taxon>Bartonella</taxon>
    </lineage>
</organism>
<dbReference type="EC" id="1.1.1.95" evidence="5"/>
<dbReference type="InterPro" id="IPR050857">
    <property type="entry name" value="D-2-hydroxyacid_DH"/>
</dbReference>
<evidence type="ECO:0000256" key="2">
    <source>
        <dbReference type="ARBA" id="ARBA00023002"/>
    </source>
</evidence>